<dbReference type="PANTHER" id="PTHR43190">
    <property type="entry name" value="N-ACETYL-D-GLUCOSAMINE KINASE"/>
    <property type="match status" value="1"/>
</dbReference>
<feature type="region of interest" description="Disordered" evidence="1">
    <location>
        <begin position="345"/>
        <end position="394"/>
    </location>
</feature>
<dbReference type="AlphaFoldDB" id="A0A852Y3E2"/>
<dbReference type="InterPro" id="IPR052519">
    <property type="entry name" value="Euk-type_GlcNAc_Kinase"/>
</dbReference>
<protein>
    <submittedName>
        <fullName evidence="3">N-acetylglucosamine kinase-like BadF-type ATPase</fullName>
    </submittedName>
</protein>
<evidence type="ECO:0000259" key="2">
    <source>
        <dbReference type="Pfam" id="PF01869"/>
    </source>
</evidence>
<dbReference type="GO" id="GO:0016301">
    <property type="term" value="F:kinase activity"/>
    <property type="evidence" value="ECO:0007669"/>
    <property type="project" value="UniProtKB-KW"/>
</dbReference>
<accession>A0A852Y3E2</accession>
<sequence>MGAVSAPSPADGPLPIVLAVDGGGSKTDVVAIDLDGRVVGHARGDGTNPQTKTWASSRPTLDALRSAALTAAAGDVVGLDERRIVATHVYLAGLDLAEELDEGARELAHWSNADGSPAVVDNDLFALLRSGTLSPDAAVVVCGTGINALAVRVDGATARFPALGDISGDWGGGSYLGNRALWHAARAADGRGPATSLVDAVPAALGLASVSAVTEAFHFGRLPGEAINRLSPVLLTAASAGDEVARGVVDQQADEIVLMATVALRRLGLLEKDVPVVLGGGVLAAQHPLLTARIVSELARLAPHATPTWVTAPPMLGAGLAALEAAGAAPEALARFEREVAAGLPAGAARPSASGASASAPESPHPTTPHPAAPQPDTTTSAAPAAGTREREQV</sequence>
<dbReference type="SUPFAM" id="SSF53067">
    <property type="entry name" value="Actin-like ATPase domain"/>
    <property type="match status" value="2"/>
</dbReference>
<evidence type="ECO:0000313" key="4">
    <source>
        <dbReference type="Proteomes" id="UP000553888"/>
    </source>
</evidence>
<feature type="compositionally biased region" description="Low complexity" evidence="1">
    <location>
        <begin position="345"/>
        <end position="362"/>
    </location>
</feature>
<name>A0A852Y3E2_9MICO</name>
<feature type="domain" description="ATPase BadF/BadG/BcrA/BcrD type" evidence="2">
    <location>
        <begin position="20"/>
        <end position="298"/>
    </location>
</feature>
<evidence type="ECO:0000313" key="3">
    <source>
        <dbReference type="EMBL" id="NYG97416.1"/>
    </source>
</evidence>
<dbReference type="Gene3D" id="3.30.420.40">
    <property type="match status" value="2"/>
</dbReference>
<dbReference type="Pfam" id="PF01869">
    <property type="entry name" value="BcrAD_BadFG"/>
    <property type="match status" value="1"/>
</dbReference>
<dbReference type="EMBL" id="JACBZY010000001">
    <property type="protein sequence ID" value="NYG97416.1"/>
    <property type="molecule type" value="Genomic_DNA"/>
</dbReference>
<dbReference type="InterPro" id="IPR002731">
    <property type="entry name" value="ATPase_BadF"/>
</dbReference>
<organism evidence="3 4">
    <name type="scientific">Schumannella luteola</name>
    <dbReference type="NCBI Taxonomy" id="472059"/>
    <lineage>
        <taxon>Bacteria</taxon>
        <taxon>Bacillati</taxon>
        <taxon>Actinomycetota</taxon>
        <taxon>Actinomycetes</taxon>
        <taxon>Micrococcales</taxon>
        <taxon>Microbacteriaceae</taxon>
        <taxon>Schumannella</taxon>
    </lineage>
</organism>
<gene>
    <name evidence="3" type="ORF">BJ979_000042</name>
</gene>
<keyword evidence="4" id="KW-1185">Reference proteome</keyword>
<evidence type="ECO:0000256" key="1">
    <source>
        <dbReference type="SAM" id="MobiDB-lite"/>
    </source>
</evidence>
<keyword evidence="3" id="KW-0418">Kinase</keyword>
<proteinExistence type="predicted"/>
<dbReference type="RefSeq" id="WP_179564052.1">
    <property type="nucleotide sequence ID" value="NZ_JACBZY010000001.1"/>
</dbReference>
<feature type="compositionally biased region" description="Pro residues" evidence="1">
    <location>
        <begin position="363"/>
        <end position="374"/>
    </location>
</feature>
<dbReference type="Proteomes" id="UP000553888">
    <property type="component" value="Unassembled WGS sequence"/>
</dbReference>
<dbReference type="InterPro" id="IPR043129">
    <property type="entry name" value="ATPase_NBD"/>
</dbReference>
<reference evidence="3 4" key="1">
    <citation type="submission" date="2020-07" db="EMBL/GenBank/DDBJ databases">
        <title>Sequencing the genomes of 1000 actinobacteria strains.</title>
        <authorList>
            <person name="Klenk H.-P."/>
        </authorList>
    </citation>
    <scope>NUCLEOTIDE SEQUENCE [LARGE SCALE GENOMIC DNA]</scope>
    <source>
        <strain evidence="3 4">DSM 23141</strain>
    </source>
</reference>
<keyword evidence="3" id="KW-0808">Transferase</keyword>
<comment type="caution">
    <text evidence="3">The sequence shown here is derived from an EMBL/GenBank/DDBJ whole genome shotgun (WGS) entry which is preliminary data.</text>
</comment>
<dbReference type="PANTHER" id="PTHR43190:SF3">
    <property type="entry name" value="N-ACETYL-D-GLUCOSAMINE KINASE"/>
    <property type="match status" value="1"/>
</dbReference>